<dbReference type="EMBL" id="LKAM01000004">
    <property type="protein sequence ID" value="KUM49020.1"/>
    <property type="molecule type" value="Genomic_DNA"/>
</dbReference>
<keyword evidence="2" id="KW-0496">Mitochondrion</keyword>
<sequence length="70" mass="7646">MSVKNESSDSPSSLNKNELGLCPTSDTFEEGNHLLIDDIMDIDIGSLGCPRIPKLRAGLSPKEVEWALLF</sequence>
<feature type="compositionally biased region" description="Polar residues" evidence="1">
    <location>
        <begin position="1"/>
        <end position="16"/>
    </location>
</feature>
<comment type="caution">
    <text evidence="2">The sequence shown here is derived from an EMBL/GenBank/DDBJ whole genome shotgun (WGS) entry which is preliminary data.</text>
</comment>
<evidence type="ECO:0000313" key="2">
    <source>
        <dbReference type="EMBL" id="KUM49020.1"/>
    </source>
</evidence>
<evidence type="ECO:0000256" key="1">
    <source>
        <dbReference type="SAM" id="MobiDB-lite"/>
    </source>
</evidence>
<name>A0A101M182_PICGL</name>
<reference evidence="2" key="1">
    <citation type="journal article" date="2015" name="Genome Biol. Evol.">
        <title>Organellar Genomes of White Spruce (Picea glauca): Assembly and Annotation.</title>
        <authorList>
            <person name="Jackman S.D."/>
            <person name="Warren R.L."/>
            <person name="Gibb E.A."/>
            <person name="Vandervalk B.P."/>
            <person name="Mohamadi H."/>
            <person name="Chu J."/>
            <person name="Raymond A."/>
            <person name="Pleasance S."/>
            <person name="Coope R."/>
            <person name="Wildung M.R."/>
            <person name="Ritland C.E."/>
            <person name="Bousquet J."/>
            <person name="Jones S.J."/>
            <person name="Bohlmann J."/>
            <person name="Birol I."/>
        </authorList>
    </citation>
    <scope>NUCLEOTIDE SEQUENCE [LARGE SCALE GENOMIC DNA]</scope>
    <source>
        <tissue evidence="2">Flushing bud</tissue>
    </source>
</reference>
<protein>
    <submittedName>
        <fullName evidence="2">Uncharacterized protein</fullName>
    </submittedName>
</protein>
<organism evidence="2">
    <name type="scientific">Picea glauca</name>
    <name type="common">White spruce</name>
    <name type="synonym">Pinus glauca</name>
    <dbReference type="NCBI Taxonomy" id="3330"/>
    <lineage>
        <taxon>Eukaryota</taxon>
        <taxon>Viridiplantae</taxon>
        <taxon>Streptophyta</taxon>
        <taxon>Embryophyta</taxon>
        <taxon>Tracheophyta</taxon>
        <taxon>Spermatophyta</taxon>
        <taxon>Pinopsida</taxon>
        <taxon>Pinidae</taxon>
        <taxon>Conifers I</taxon>
        <taxon>Pinales</taxon>
        <taxon>Pinaceae</taxon>
        <taxon>Picea</taxon>
    </lineage>
</organism>
<gene>
    <name evidence="2" type="ORF">ABT39_MTgene4357</name>
</gene>
<geneLocation type="mitochondrion" evidence="2"/>
<proteinExistence type="predicted"/>
<feature type="region of interest" description="Disordered" evidence="1">
    <location>
        <begin position="1"/>
        <end position="21"/>
    </location>
</feature>
<dbReference type="AlphaFoldDB" id="A0A101M182"/>
<accession>A0A101M182</accession>